<accession>A0A8S1TR92</accession>
<feature type="transmembrane region" description="Helical" evidence="1">
    <location>
        <begin position="83"/>
        <end position="102"/>
    </location>
</feature>
<dbReference type="AlphaFoldDB" id="A0A8S1TR92"/>
<comment type="caution">
    <text evidence="2">The sequence shown here is derived from an EMBL/GenBank/DDBJ whole genome shotgun (WGS) entry which is preliminary data.</text>
</comment>
<feature type="transmembrane region" description="Helical" evidence="1">
    <location>
        <begin position="7"/>
        <end position="29"/>
    </location>
</feature>
<proteinExistence type="predicted"/>
<evidence type="ECO:0000313" key="2">
    <source>
        <dbReference type="EMBL" id="CAD8154087.1"/>
    </source>
</evidence>
<reference evidence="2" key="1">
    <citation type="submission" date="2021-01" db="EMBL/GenBank/DDBJ databases">
        <authorList>
            <consortium name="Genoscope - CEA"/>
            <person name="William W."/>
        </authorList>
    </citation>
    <scope>NUCLEOTIDE SEQUENCE</scope>
</reference>
<dbReference type="EMBL" id="CAJJDP010000028">
    <property type="protein sequence ID" value="CAD8154087.1"/>
    <property type="molecule type" value="Genomic_DNA"/>
</dbReference>
<keyword evidence="1" id="KW-1133">Transmembrane helix</keyword>
<protein>
    <submittedName>
        <fullName evidence="2">Uncharacterized protein</fullName>
    </submittedName>
</protein>
<keyword evidence="1" id="KW-0812">Transmembrane</keyword>
<sequence>MCLPTDYLEFIVNIEQILILMGGMGSLGYTINLQVNSDIAIEDEEYSYGYGKGVLVAFWIISSSMALNGVIGNFARKNKLGCLILNFNLINIALFTWIYWSYDYRICVGKWHQKYRLGQLLFKQSFFITNLGIRVESFMFILMSMLQIIQVILQILIQFTTLCFFKGNNFENQTIVSTS</sequence>
<organism evidence="2 3">
    <name type="scientific">Paramecium octaurelia</name>
    <dbReference type="NCBI Taxonomy" id="43137"/>
    <lineage>
        <taxon>Eukaryota</taxon>
        <taxon>Sar</taxon>
        <taxon>Alveolata</taxon>
        <taxon>Ciliophora</taxon>
        <taxon>Intramacronucleata</taxon>
        <taxon>Oligohymenophorea</taxon>
        <taxon>Peniculida</taxon>
        <taxon>Parameciidae</taxon>
        <taxon>Paramecium</taxon>
    </lineage>
</organism>
<keyword evidence="1" id="KW-0472">Membrane</keyword>
<feature type="transmembrane region" description="Helical" evidence="1">
    <location>
        <begin position="49"/>
        <end position="71"/>
    </location>
</feature>
<name>A0A8S1TR92_PAROT</name>
<keyword evidence="3" id="KW-1185">Reference proteome</keyword>
<gene>
    <name evidence="2" type="ORF">POCTA_138.1.T0280358</name>
</gene>
<dbReference type="Proteomes" id="UP000683925">
    <property type="component" value="Unassembled WGS sequence"/>
</dbReference>
<evidence type="ECO:0000256" key="1">
    <source>
        <dbReference type="SAM" id="Phobius"/>
    </source>
</evidence>
<evidence type="ECO:0000313" key="3">
    <source>
        <dbReference type="Proteomes" id="UP000683925"/>
    </source>
</evidence>
<feature type="transmembrane region" description="Helical" evidence="1">
    <location>
        <begin position="138"/>
        <end position="165"/>
    </location>
</feature>